<dbReference type="Gene3D" id="3.40.50.2300">
    <property type="match status" value="1"/>
</dbReference>
<dbReference type="CDD" id="cd01948">
    <property type="entry name" value="EAL"/>
    <property type="match status" value="1"/>
</dbReference>
<gene>
    <name evidence="4" type="primary">rocR_1</name>
    <name evidence="4" type="ORF">NCTC10038_02381</name>
</gene>
<dbReference type="InterPro" id="IPR001633">
    <property type="entry name" value="EAL_dom"/>
</dbReference>
<dbReference type="EMBL" id="LS483372">
    <property type="protein sequence ID" value="SQF90960.1"/>
    <property type="molecule type" value="Genomic_DNA"/>
</dbReference>
<sequence length="419" mass="46635">MFLVIITHFAFAKWLISMAHLRILVLESQRFQRSVLIKMLDRLGLPTVLQASDVEHAMAQMQACGGVDIVLCDVADRSLDCLDFLQRVRRAGLARAVVFCSELHPALRRAVVHMRCLSGLHVLGVLSQPLQLRALRQLLRGYCQRPTASLRPSASRALPTEQEIHRGLALGEFRAWFQPKFMLGTGRLAGVEVLVRWEHPTRGVLLPAEFLAAVLAYDLIDQMFMQLLEQGLSLLGVLRRQQIQLELAFNLHASQLLNNELMGHIQQALLRHGLPGSTLLFELAENGLLDISPRIQENLLRLRMLGCGLAIDDFGMGFSSLKLLCQLPFNQLKLDGEFVRHIGEPLSQAMVASTLALARSLDMSLVIEGIGTQRAHEGVLALGCEIGQGFYLARPMAGHRLLVWLETHLASQRVGLDNV</sequence>
<feature type="modified residue" description="4-aspartylphosphate" evidence="1">
    <location>
        <position position="73"/>
    </location>
</feature>
<dbReference type="SUPFAM" id="SSF141868">
    <property type="entry name" value="EAL domain-like"/>
    <property type="match status" value="1"/>
</dbReference>
<protein>
    <submittedName>
        <fullName evidence="4">Protein RocR</fullName>
    </submittedName>
</protein>
<keyword evidence="1" id="KW-0597">Phosphoprotein</keyword>
<evidence type="ECO:0000313" key="5">
    <source>
        <dbReference type="Proteomes" id="UP000248640"/>
    </source>
</evidence>
<dbReference type="Gene3D" id="3.20.20.450">
    <property type="entry name" value="EAL domain"/>
    <property type="match status" value="1"/>
</dbReference>
<evidence type="ECO:0000256" key="1">
    <source>
        <dbReference type="PROSITE-ProRule" id="PRU00169"/>
    </source>
</evidence>
<dbReference type="SUPFAM" id="SSF52172">
    <property type="entry name" value="CheY-like"/>
    <property type="match status" value="1"/>
</dbReference>
<dbReference type="Proteomes" id="UP000248640">
    <property type="component" value="Chromosome 1"/>
</dbReference>
<dbReference type="InterPro" id="IPR035919">
    <property type="entry name" value="EAL_sf"/>
</dbReference>
<dbReference type="AlphaFoldDB" id="A0A8B4I7I7"/>
<dbReference type="SMART" id="SM00052">
    <property type="entry name" value="EAL"/>
    <property type="match status" value="1"/>
</dbReference>
<dbReference type="Pfam" id="PF00563">
    <property type="entry name" value="EAL"/>
    <property type="match status" value="1"/>
</dbReference>
<dbReference type="GO" id="GO:0071111">
    <property type="term" value="F:cyclic-guanylate-specific phosphodiesterase activity"/>
    <property type="evidence" value="ECO:0007669"/>
    <property type="project" value="InterPro"/>
</dbReference>
<name>A0A8B4I7I7_PSEFL</name>
<dbReference type="PANTHER" id="PTHR33121">
    <property type="entry name" value="CYCLIC DI-GMP PHOSPHODIESTERASE PDEF"/>
    <property type="match status" value="1"/>
</dbReference>
<evidence type="ECO:0000259" key="2">
    <source>
        <dbReference type="PROSITE" id="PS50110"/>
    </source>
</evidence>
<dbReference type="InterPro" id="IPR011006">
    <property type="entry name" value="CheY-like_superfamily"/>
</dbReference>
<dbReference type="InterPro" id="IPR001789">
    <property type="entry name" value="Sig_transdc_resp-reg_receiver"/>
</dbReference>
<dbReference type="PANTHER" id="PTHR33121:SF70">
    <property type="entry name" value="SIGNALING PROTEIN YKOW"/>
    <property type="match status" value="1"/>
</dbReference>
<proteinExistence type="predicted"/>
<reference evidence="4 5" key="1">
    <citation type="submission" date="2018-06" db="EMBL/GenBank/DDBJ databases">
        <authorList>
            <consortium name="Pathogen Informatics"/>
            <person name="Doyle S."/>
        </authorList>
    </citation>
    <scope>NUCLEOTIDE SEQUENCE [LARGE SCALE GENOMIC DNA]</scope>
    <source>
        <strain evidence="4 5">NCTC10038</strain>
    </source>
</reference>
<dbReference type="InterPro" id="IPR050706">
    <property type="entry name" value="Cyclic-di-GMP_PDE-like"/>
</dbReference>
<feature type="domain" description="EAL" evidence="3">
    <location>
        <begin position="157"/>
        <end position="409"/>
    </location>
</feature>
<feature type="domain" description="Response regulatory" evidence="2">
    <location>
        <begin position="22"/>
        <end position="143"/>
    </location>
</feature>
<accession>A0A8B4I7I7</accession>
<dbReference type="PROSITE" id="PS50110">
    <property type="entry name" value="RESPONSE_REGULATORY"/>
    <property type="match status" value="1"/>
</dbReference>
<organism evidence="4 5">
    <name type="scientific">Pseudomonas fluorescens</name>
    <dbReference type="NCBI Taxonomy" id="294"/>
    <lineage>
        <taxon>Bacteria</taxon>
        <taxon>Pseudomonadati</taxon>
        <taxon>Pseudomonadota</taxon>
        <taxon>Gammaproteobacteria</taxon>
        <taxon>Pseudomonadales</taxon>
        <taxon>Pseudomonadaceae</taxon>
        <taxon>Pseudomonas</taxon>
    </lineage>
</organism>
<evidence type="ECO:0000313" key="4">
    <source>
        <dbReference type="EMBL" id="SQF90960.1"/>
    </source>
</evidence>
<dbReference type="SMART" id="SM00448">
    <property type="entry name" value="REC"/>
    <property type="match status" value="1"/>
</dbReference>
<dbReference type="GO" id="GO:0000160">
    <property type="term" value="P:phosphorelay signal transduction system"/>
    <property type="evidence" value="ECO:0007669"/>
    <property type="project" value="InterPro"/>
</dbReference>
<evidence type="ECO:0000259" key="3">
    <source>
        <dbReference type="PROSITE" id="PS50883"/>
    </source>
</evidence>
<dbReference type="PROSITE" id="PS50883">
    <property type="entry name" value="EAL"/>
    <property type="match status" value="1"/>
</dbReference>